<dbReference type="Pfam" id="PF00528">
    <property type="entry name" value="BPD_transp_1"/>
    <property type="match status" value="1"/>
</dbReference>
<protein>
    <submittedName>
        <fullName evidence="10">ABC transporter permease</fullName>
    </submittedName>
</protein>
<keyword evidence="5 7" id="KW-1133">Transmembrane helix</keyword>
<evidence type="ECO:0000256" key="4">
    <source>
        <dbReference type="ARBA" id="ARBA00022692"/>
    </source>
</evidence>
<evidence type="ECO:0000256" key="6">
    <source>
        <dbReference type="ARBA" id="ARBA00023136"/>
    </source>
</evidence>
<evidence type="ECO:0000256" key="1">
    <source>
        <dbReference type="ARBA" id="ARBA00004651"/>
    </source>
</evidence>
<keyword evidence="11" id="KW-1185">Reference proteome</keyword>
<feature type="transmembrane region" description="Helical" evidence="7">
    <location>
        <begin position="300"/>
        <end position="329"/>
    </location>
</feature>
<evidence type="ECO:0000313" key="10">
    <source>
        <dbReference type="EMBL" id="WZW97746.1"/>
    </source>
</evidence>
<dbReference type="InterPro" id="IPR025966">
    <property type="entry name" value="OppC_N"/>
</dbReference>
<feature type="transmembrane region" description="Helical" evidence="7">
    <location>
        <begin position="169"/>
        <end position="192"/>
    </location>
</feature>
<dbReference type="PANTHER" id="PTHR43386">
    <property type="entry name" value="OLIGOPEPTIDE TRANSPORT SYSTEM PERMEASE PROTEIN APPC"/>
    <property type="match status" value="1"/>
</dbReference>
<feature type="transmembrane region" description="Helical" evidence="7">
    <location>
        <begin position="204"/>
        <end position="225"/>
    </location>
</feature>
<dbReference type="PROSITE" id="PS50928">
    <property type="entry name" value="ABC_TM1"/>
    <property type="match status" value="1"/>
</dbReference>
<evidence type="ECO:0000256" key="7">
    <source>
        <dbReference type="RuleBase" id="RU363032"/>
    </source>
</evidence>
<dbReference type="SUPFAM" id="SSF161098">
    <property type="entry name" value="MetI-like"/>
    <property type="match status" value="1"/>
</dbReference>
<dbReference type="PANTHER" id="PTHR43386:SF1">
    <property type="entry name" value="D,D-DIPEPTIDE TRANSPORT SYSTEM PERMEASE PROTEIN DDPC-RELATED"/>
    <property type="match status" value="1"/>
</dbReference>
<dbReference type="InterPro" id="IPR000515">
    <property type="entry name" value="MetI-like"/>
</dbReference>
<reference evidence="10 11" key="1">
    <citation type="journal article" date="2023" name="Environ Microbiome">
        <title>A coral-associated actinobacterium mitigates coral bleaching under heat stress.</title>
        <authorList>
            <person name="Li J."/>
            <person name="Zou Y."/>
            <person name="Li Q."/>
            <person name="Zhang J."/>
            <person name="Bourne D.G."/>
            <person name="Lyu Y."/>
            <person name="Liu C."/>
            <person name="Zhang S."/>
        </authorList>
    </citation>
    <scope>NUCLEOTIDE SEQUENCE [LARGE SCALE GENOMIC DNA]</scope>
    <source>
        <strain evidence="10 11">SCSIO 13291</strain>
    </source>
</reference>
<evidence type="ECO:0000256" key="5">
    <source>
        <dbReference type="ARBA" id="ARBA00022989"/>
    </source>
</evidence>
<organism evidence="10 11">
    <name type="scientific">Propioniciclava soli</name>
    <dbReference type="NCBI Taxonomy" id="2775081"/>
    <lineage>
        <taxon>Bacteria</taxon>
        <taxon>Bacillati</taxon>
        <taxon>Actinomycetota</taxon>
        <taxon>Actinomycetes</taxon>
        <taxon>Propionibacteriales</taxon>
        <taxon>Propionibacteriaceae</taxon>
        <taxon>Propioniciclava</taxon>
    </lineage>
</organism>
<dbReference type="InterPro" id="IPR050366">
    <property type="entry name" value="BP-dependent_transpt_permease"/>
</dbReference>
<name>A0ABZ3C534_9ACTN</name>
<evidence type="ECO:0000256" key="3">
    <source>
        <dbReference type="ARBA" id="ARBA00022475"/>
    </source>
</evidence>
<dbReference type="EMBL" id="CP115965">
    <property type="protein sequence ID" value="WZW97746.1"/>
    <property type="molecule type" value="Genomic_DNA"/>
</dbReference>
<gene>
    <name evidence="10" type="ORF">PCC79_12685</name>
</gene>
<keyword evidence="6 7" id="KW-0472">Membrane</keyword>
<comment type="similarity">
    <text evidence="7">Belongs to the binding-protein-dependent transport system permease family.</text>
</comment>
<dbReference type="CDD" id="cd06261">
    <property type="entry name" value="TM_PBP2"/>
    <property type="match status" value="1"/>
</dbReference>
<evidence type="ECO:0000256" key="2">
    <source>
        <dbReference type="ARBA" id="ARBA00022448"/>
    </source>
</evidence>
<sequence length="431" mass="45365">MSNDRFQNNEPDDADRLEQALPDGPQADREIGVDANDAGEAASARTGEATADAYGRGEGVGEGQEVQGLSQGQIVWSRFIRHRGAIFGLVTLGLVILLSVLSMGIRPIPGLWRVQEITSGDVIDGGRPTLSVPGIGGATGFAIGANPFGQDSLGRDYFAQVMLGVQTSLLVAFILGIVALLIGVTVGSAAGFYRGKVDMALMRFTDLIITLPVIVLGAVLGALVSRVPLRIGAGPELTASIRENMPVMLAVALGCILWTGLARLVRSEFLTLREREFVDSARVAGASDWRIITKHMLPNAIGVIVVNGTLLMSAAVTLEAALSFVNFGIGPPNISLGYLISDNQGAFSTRPWLFWWPGLFIILIALSINFIGDGLRDAFDPRTKKIPSARAMAKAEKQLVASRGAASAQSNGATAVQSNGATAVQSKEDAS</sequence>
<dbReference type="Proteomes" id="UP001434337">
    <property type="component" value="Chromosome"/>
</dbReference>
<proteinExistence type="inferred from homology"/>
<evidence type="ECO:0000313" key="11">
    <source>
        <dbReference type="Proteomes" id="UP001434337"/>
    </source>
</evidence>
<feature type="region of interest" description="Disordered" evidence="8">
    <location>
        <begin position="1"/>
        <end position="48"/>
    </location>
</feature>
<accession>A0ABZ3C534</accession>
<dbReference type="Pfam" id="PF12911">
    <property type="entry name" value="OppC_N"/>
    <property type="match status" value="1"/>
</dbReference>
<evidence type="ECO:0000259" key="9">
    <source>
        <dbReference type="PROSITE" id="PS50928"/>
    </source>
</evidence>
<dbReference type="InterPro" id="IPR035906">
    <property type="entry name" value="MetI-like_sf"/>
</dbReference>
<dbReference type="RefSeq" id="WP_342372042.1">
    <property type="nucleotide sequence ID" value="NZ_CP115965.1"/>
</dbReference>
<keyword evidence="2 7" id="KW-0813">Transport</keyword>
<feature type="transmembrane region" description="Helical" evidence="7">
    <location>
        <begin position="353"/>
        <end position="372"/>
    </location>
</feature>
<keyword evidence="3" id="KW-1003">Cell membrane</keyword>
<keyword evidence="4 7" id="KW-0812">Transmembrane</keyword>
<feature type="domain" description="ABC transmembrane type-1" evidence="9">
    <location>
        <begin position="165"/>
        <end position="372"/>
    </location>
</feature>
<dbReference type="Gene3D" id="1.10.3720.10">
    <property type="entry name" value="MetI-like"/>
    <property type="match status" value="1"/>
</dbReference>
<feature type="transmembrane region" description="Helical" evidence="7">
    <location>
        <begin position="245"/>
        <end position="265"/>
    </location>
</feature>
<comment type="subcellular location">
    <subcellularLocation>
        <location evidence="1 7">Cell membrane</location>
        <topology evidence="1 7">Multi-pass membrane protein</topology>
    </subcellularLocation>
</comment>
<feature type="compositionally biased region" description="Polar residues" evidence="8">
    <location>
        <begin position="407"/>
        <end position="425"/>
    </location>
</feature>
<evidence type="ECO:0000256" key="8">
    <source>
        <dbReference type="SAM" id="MobiDB-lite"/>
    </source>
</evidence>
<feature type="region of interest" description="Disordered" evidence="8">
    <location>
        <begin position="403"/>
        <end position="431"/>
    </location>
</feature>
<feature type="transmembrane region" description="Helical" evidence="7">
    <location>
        <begin position="85"/>
        <end position="105"/>
    </location>
</feature>